<dbReference type="SFLD" id="SFLDS00019">
    <property type="entry name" value="Glutathione_Transferase_(cytos"/>
    <property type="match status" value="1"/>
</dbReference>
<protein>
    <recommendedName>
        <fullName evidence="8">Glutathione S-transferase</fullName>
    </recommendedName>
</protein>
<dbReference type="FunFam" id="1.20.1050.10:FF:000030">
    <property type="entry name" value="Glutathione S-transferase S1"/>
    <property type="match status" value="1"/>
</dbReference>
<dbReference type="GO" id="GO:0006749">
    <property type="term" value="P:glutathione metabolic process"/>
    <property type="evidence" value="ECO:0007669"/>
    <property type="project" value="TreeGrafter"/>
</dbReference>
<dbReference type="InterPro" id="IPR036282">
    <property type="entry name" value="Glutathione-S-Trfase_C_sf"/>
</dbReference>
<proteinExistence type="inferred from homology"/>
<dbReference type="PROSITE" id="PS50405">
    <property type="entry name" value="GST_CTER"/>
    <property type="match status" value="1"/>
</dbReference>
<evidence type="ECO:0000313" key="7">
    <source>
        <dbReference type="Proteomes" id="UP001283361"/>
    </source>
</evidence>
<dbReference type="PROSITE" id="PS50404">
    <property type="entry name" value="GST_NTER"/>
    <property type="match status" value="1"/>
</dbReference>
<evidence type="ECO:0008006" key="8">
    <source>
        <dbReference type="Google" id="ProtNLM"/>
    </source>
</evidence>
<sequence length="203" mass="23168">MPLYKLSFFHFGGRAEISRLMFAYAGKEHEDNLVQRENWPELKPHTPFGQMPMLEVDGEKIGQSVAIANYLAREFGLYGKTSMESCQIDQVVCLIQDLKNAKVKAMYEKDEGKKAELVKIHTEELIPKSLAFFEKMLKNSQTGYFFGSDITLADLIVFDLTWKLVKSTPTFLDSYPLLKENHNRVGSISQIKAYVDAREATET</sequence>
<dbReference type="InterPro" id="IPR040079">
    <property type="entry name" value="Glutathione_S-Trfase"/>
</dbReference>
<dbReference type="EMBL" id="JAWDGP010002302">
    <property type="protein sequence ID" value="KAK3784176.1"/>
    <property type="molecule type" value="Genomic_DNA"/>
</dbReference>
<dbReference type="GO" id="GO:0005212">
    <property type="term" value="F:structural constituent of eye lens"/>
    <property type="evidence" value="ECO:0007669"/>
    <property type="project" value="UniProtKB-KW"/>
</dbReference>
<dbReference type="SUPFAM" id="SSF52833">
    <property type="entry name" value="Thioredoxin-like"/>
    <property type="match status" value="1"/>
</dbReference>
<dbReference type="GO" id="GO:0004364">
    <property type="term" value="F:glutathione transferase activity"/>
    <property type="evidence" value="ECO:0007669"/>
    <property type="project" value="TreeGrafter"/>
</dbReference>
<comment type="caution">
    <text evidence="6">The sequence shown here is derived from an EMBL/GenBank/DDBJ whole genome shotgun (WGS) entry which is preliminary data.</text>
</comment>
<dbReference type="Gene3D" id="1.20.1050.10">
    <property type="match status" value="1"/>
</dbReference>
<dbReference type="InterPro" id="IPR010987">
    <property type="entry name" value="Glutathione-S-Trfase_C-like"/>
</dbReference>
<evidence type="ECO:0000313" key="6">
    <source>
        <dbReference type="EMBL" id="KAK3784176.1"/>
    </source>
</evidence>
<dbReference type="Proteomes" id="UP001283361">
    <property type="component" value="Unassembled WGS sequence"/>
</dbReference>
<reference evidence="6" key="1">
    <citation type="journal article" date="2023" name="G3 (Bethesda)">
        <title>A reference genome for the long-term kleptoplast-retaining sea slug Elysia crispata morphotype clarki.</title>
        <authorList>
            <person name="Eastman K.E."/>
            <person name="Pendleton A.L."/>
            <person name="Shaikh M.A."/>
            <person name="Suttiyut T."/>
            <person name="Ogas R."/>
            <person name="Tomko P."/>
            <person name="Gavelis G."/>
            <person name="Widhalm J.R."/>
            <person name="Wisecaver J.H."/>
        </authorList>
    </citation>
    <scope>NUCLEOTIDE SEQUENCE</scope>
    <source>
        <strain evidence="6">ECLA1</strain>
    </source>
</reference>
<name>A0AAE1ABH4_9GAST</name>
<dbReference type="InterPro" id="IPR004045">
    <property type="entry name" value="Glutathione_S-Trfase_N"/>
</dbReference>
<dbReference type="CDD" id="cd03192">
    <property type="entry name" value="GST_C_Sigma_like"/>
    <property type="match status" value="1"/>
</dbReference>
<evidence type="ECO:0000256" key="3">
    <source>
        <dbReference type="ARBA" id="ARBA00049616"/>
    </source>
</evidence>
<dbReference type="Gene3D" id="3.40.30.10">
    <property type="entry name" value="Glutaredoxin"/>
    <property type="match status" value="1"/>
</dbReference>
<dbReference type="InterPro" id="IPR004046">
    <property type="entry name" value="GST_C"/>
</dbReference>
<dbReference type="InterPro" id="IPR036249">
    <property type="entry name" value="Thioredoxin-like_sf"/>
</dbReference>
<gene>
    <name evidence="6" type="ORF">RRG08_001485</name>
</gene>
<organism evidence="6 7">
    <name type="scientific">Elysia crispata</name>
    <name type="common">lettuce slug</name>
    <dbReference type="NCBI Taxonomy" id="231223"/>
    <lineage>
        <taxon>Eukaryota</taxon>
        <taxon>Metazoa</taxon>
        <taxon>Spiralia</taxon>
        <taxon>Lophotrochozoa</taxon>
        <taxon>Mollusca</taxon>
        <taxon>Gastropoda</taxon>
        <taxon>Heterobranchia</taxon>
        <taxon>Euthyneura</taxon>
        <taxon>Panpulmonata</taxon>
        <taxon>Sacoglossa</taxon>
        <taxon>Placobranchoidea</taxon>
        <taxon>Plakobranchidae</taxon>
        <taxon>Elysia</taxon>
    </lineage>
</organism>
<dbReference type="InterPro" id="IPR050213">
    <property type="entry name" value="GST_superfamily"/>
</dbReference>
<dbReference type="PANTHER" id="PTHR11571:SF150">
    <property type="entry name" value="GLUTATHIONE S-TRANSFERASE"/>
    <property type="match status" value="1"/>
</dbReference>
<dbReference type="FunFam" id="3.40.30.10:FF:000035">
    <property type="entry name" value="hematopoietic prostaglandin D synthase"/>
    <property type="match status" value="1"/>
</dbReference>
<accession>A0AAE1ABH4</accession>
<evidence type="ECO:0000259" key="4">
    <source>
        <dbReference type="PROSITE" id="PS50404"/>
    </source>
</evidence>
<dbReference type="SUPFAM" id="SSF47616">
    <property type="entry name" value="GST C-terminal domain-like"/>
    <property type="match status" value="1"/>
</dbReference>
<feature type="domain" description="GST N-terminal" evidence="4">
    <location>
        <begin position="2"/>
        <end position="79"/>
    </location>
</feature>
<dbReference type="Pfam" id="PF02798">
    <property type="entry name" value="GST_N"/>
    <property type="match status" value="1"/>
</dbReference>
<evidence type="ECO:0000256" key="2">
    <source>
        <dbReference type="ARBA" id="ARBA00022613"/>
    </source>
</evidence>
<evidence type="ECO:0000256" key="1">
    <source>
        <dbReference type="ARBA" id="ARBA00007409"/>
    </source>
</evidence>
<comment type="function">
    <text evidence="3">S-crystallins are structural components of squids and octopi eye lens. Contains relatively little if any GST activity.</text>
</comment>
<keyword evidence="7" id="KW-1185">Reference proteome</keyword>
<dbReference type="AlphaFoldDB" id="A0AAE1ABH4"/>
<feature type="domain" description="GST C-terminal" evidence="5">
    <location>
        <begin position="81"/>
        <end position="203"/>
    </location>
</feature>
<dbReference type="CDD" id="cd03039">
    <property type="entry name" value="GST_N_Sigma_like"/>
    <property type="match status" value="1"/>
</dbReference>
<evidence type="ECO:0000259" key="5">
    <source>
        <dbReference type="PROSITE" id="PS50405"/>
    </source>
</evidence>
<keyword evidence="2" id="KW-0273">Eye lens protein</keyword>
<comment type="similarity">
    <text evidence="1">Belongs to the GST superfamily.</text>
</comment>
<dbReference type="PANTHER" id="PTHR11571">
    <property type="entry name" value="GLUTATHIONE S-TRANSFERASE"/>
    <property type="match status" value="1"/>
</dbReference>
<dbReference type="Pfam" id="PF14497">
    <property type="entry name" value="GST_C_3"/>
    <property type="match status" value="1"/>
</dbReference>